<dbReference type="PIRSF" id="PIRSF000535">
    <property type="entry name" value="1PFK/6PFK/LacC"/>
    <property type="match status" value="1"/>
</dbReference>
<evidence type="ECO:0000256" key="2">
    <source>
        <dbReference type="ARBA" id="ARBA00022679"/>
    </source>
</evidence>
<gene>
    <name evidence="8" type="ordered locus">Sterm_1735</name>
</gene>
<dbReference type="InterPro" id="IPR017583">
    <property type="entry name" value="Tagatose/fructose_Pkinase"/>
</dbReference>
<organism evidence="8 9">
    <name type="scientific">Sebaldella termitidis (strain ATCC 33386 / NCTC 11300)</name>
    <dbReference type="NCBI Taxonomy" id="526218"/>
    <lineage>
        <taxon>Bacteria</taxon>
        <taxon>Fusobacteriati</taxon>
        <taxon>Fusobacteriota</taxon>
        <taxon>Fusobacteriia</taxon>
        <taxon>Fusobacteriales</taxon>
        <taxon>Leptotrichiaceae</taxon>
        <taxon>Sebaldella</taxon>
    </lineage>
</organism>
<evidence type="ECO:0000256" key="4">
    <source>
        <dbReference type="ARBA" id="ARBA00022777"/>
    </source>
</evidence>
<sequence>MIYTFTLNTAIDRIIYFEEELERKKNNKISHYLYDVGGKATHVSIILSQLGIDNIAAGFIGTEKGGLLKELLKEYNVKSEFIVQEGKTRESFVLVDNSGKGSFMITEKGFTVNEESYEKIIGYINEKLKKGDVAVFAGGPPPGIDEEKYRRLLRAANEKDAKLFVDCSGKFLKTAILETPFLIKPNKDEFEEFISKSGISDENEYIPYMEKLLDSGVKNVLLSLGKDGSMLAMENREVYRVYPPKIKEINDTGAGDSFVGGVVAGIAGNGDLLEAVKSATAISASKVASGMSSGFNNEEVEEFLKEIKIKKLK</sequence>
<reference evidence="8 9" key="2">
    <citation type="journal article" date="2010" name="Stand. Genomic Sci.">
        <title>Complete genome sequence of Sebaldella termitidis type strain (NCTC 11300).</title>
        <authorList>
            <person name="Harmon-Smith M."/>
            <person name="Celia L."/>
            <person name="Chertkov O."/>
            <person name="Lapidus A."/>
            <person name="Copeland A."/>
            <person name="Glavina Del Rio T."/>
            <person name="Nolan M."/>
            <person name="Lucas S."/>
            <person name="Tice H."/>
            <person name="Cheng J.F."/>
            <person name="Han C."/>
            <person name="Detter J.C."/>
            <person name="Bruce D."/>
            <person name="Goodwin L."/>
            <person name="Pitluck S."/>
            <person name="Pati A."/>
            <person name="Liolios K."/>
            <person name="Ivanova N."/>
            <person name="Mavromatis K."/>
            <person name="Mikhailova N."/>
            <person name="Chen A."/>
            <person name="Palaniappan K."/>
            <person name="Land M."/>
            <person name="Hauser L."/>
            <person name="Chang Y.J."/>
            <person name="Jeffries C.D."/>
            <person name="Brettin T."/>
            <person name="Goker M."/>
            <person name="Beck B."/>
            <person name="Bristow J."/>
            <person name="Eisen J.A."/>
            <person name="Markowitz V."/>
            <person name="Hugenholtz P."/>
            <person name="Kyrpides N.C."/>
            <person name="Klenk H.P."/>
            <person name="Chen F."/>
        </authorList>
    </citation>
    <scope>NUCLEOTIDE SEQUENCE [LARGE SCALE GENOMIC DNA]</scope>
    <source>
        <strain evidence="9">ATCC 33386 / NCTC 11300</strain>
    </source>
</reference>
<dbReference type="RefSeq" id="WP_012861189.1">
    <property type="nucleotide sequence ID" value="NC_013517.1"/>
</dbReference>
<keyword evidence="3" id="KW-0547">Nucleotide-binding</keyword>
<dbReference type="Proteomes" id="UP000000845">
    <property type="component" value="Chromosome"/>
</dbReference>
<evidence type="ECO:0000259" key="7">
    <source>
        <dbReference type="Pfam" id="PF00294"/>
    </source>
</evidence>
<dbReference type="Pfam" id="PF00294">
    <property type="entry name" value="PfkB"/>
    <property type="match status" value="1"/>
</dbReference>
<dbReference type="InterPro" id="IPR011611">
    <property type="entry name" value="PfkB_dom"/>
</dbReference>
<evidence type="ECO:0000313" key="9">
    <source>
        <dbReference type="Proteomes" id="UP000000845"/>
    </source>
</evidence>
<comment type="similarity">
    <text evidence="1">Belongs to the carbohydrate kinase PfkB family.</text>
</comment>
<dbReference type="GO" id="GO:0005829">
    <property type="term" value="C:cytosol"/>
    <property type="evidence" value="ECO:0007669"/>
    <property type="project" value="TreeGrafter"/>
</dbReference>
<feature type="domain" description="Carbohydrate kinase PfkB" evidence="7">
    <location>
        <begin position="11"/>
        <end position="289"/>
    </location>
</feature>
<evidence type="ECO:0000256" key="5">
    <source>
        <dbReference type="ARBA" id="ARBA00022840"/>
    </source>
</evidence>
<proteinExistence type="inferred from homology"/>
<name>D1AIK9_SEBTE</name>
<dbReference type="GO" id="GO:0008443">
    <property type="term" value="F:phosphofructokinase activity"/>
    <property type="evidence" value="ECO:0007669"/>
    <property type="project" value="TreeGrafter"/>
</dbReference>
<dbReference type="STRING" id="526218.Sterm_1735"/>
<dbReference type="PANTHER" id="PTHR46566:SF1">
    <property type="entry name" value="1-PHOSPHOFRUCTOKINASE"/>
    <property type="match status" value="1"/>
</dbReference>
<dbReference type="eggNOG" id="COG1105">
    <property type="taxonomic scope" value="Bacteria"/>
</dbReference>
<dbReference type="CDD" id="cd01164">
    <property type="entry name" value="FruK_PfkB_like"/>
    <property type="match status" value="1"/>
</dbReference>
<dbReference type="EMBL" id="CP001739">
    <property type="protein sequence ID" value="ACZ08593.1"/>
    <property type="molecule type" value="Genomic_DNA"/>
</dbReference>
<evidence type="ECO:0000256" key="6">
    <source>
        <dbReference type="PIRNR" id="PIRNR000535"/>
    </source>
</evidence>
<reference evidence="9" key="1">
    <citation type="submission" date="2009-09" db="EMBL/GenBank/DDBJ databases">
        <title>The complete chromosome of Sebaldella termitidis ATCC 33386.</title>
        <authorList>
            <consortium name="US DOE Joint Genome Institute (JGI-PGF)"/>
            <person name="Lucas S."/>
            <person name="Copeland A."/>
            <person name="Lapidus A."/>
            <person name="Glavina del Rio T."/>
            <person name="Dalin E."/>
            <person name="Tice H."/>
            <person name="Bruce D."/>
            <person name="Goodwin L."/>
            <person name="Pitluck S."/>
            <person name="Kyrpides N."/>
            <person name="Mavromatis K."/>
            <person name="Ivanova N."/>
            <person name="Mikhailova N."/>
            <person name="Sims D."/>
            <person name="Meincke L."/>
            <person name="Brettin T."/>
            <person name="Detter J.C."/>
            <person name="Han C."/>
            <person name="Larimer F."/>
            <person name="Land M."/>
            <person name="Hauser L."/>
            <person name="Markowitz V."/>
            <person name="Cheng J.F."/>
            <person name="Hugenholtz P."/>
            <person name="Woyke T."/>
            <person name="Wu D."/>
            <person name="Eisen J.A."/>
        </authorList>
    </citation>
    <scope>NUCLEOTIDE SEQUENCE [LARGE SCALE GENOMIC DNA]</scope>
    <source>
        <strain evidence="9">ATCC 33386 / NCTC 11300</strain>
    </source>
</reference>
<evidence type="ECO:0000313" key="8">
    <source>
        <dbReference type="EMBL" id="ACZ08593.1"/>
    </source>
</evidence>
<dbReference type="SUPFAM" id="SSF53613">
    <property type="entry name" value="Ribokinase-like"/>
    <property type="match status" value="1"/>
</dbReference>
<evidence type="ECO:0000256" key="1">
    <source>
        <dbReference type="ARBA" id="ARBA00010688"/>
    </source>
</evidence>
<keyword evidence="5" id="KW-0067">ATP-binding</keyword>
<dbReference type="InterPro" id="IPR029056">
    <property type="entry name" value="Ribokinase-like"/>
</dbReference>
<dbReference type="HOGENOM" id="CLU_050013_2_0_0"/>
<protein>
    <submittedName>
        <fullName evidence="8">1-phosphofructokinase</fullName>
    </submittedName>
</protein>
<evidence type="ECO:0000256" key="3">
    <source>
        <dbReference type="ARBA" id="ARBA00022741"/>
    </source>
</evidence>
<keyword evidence="9" id="KW-1185">Reference proteome</keyword>
<dbReference type="AlphaFoldDB" id="D1AIK9"/>
<dbReference type="NCBIfam" id="TIGR03168">
    <property type="entry name" value="1-PFK"/>
    <property type="match status" value="1"/>
</dbReference>
<dbReference type="GO" id="GO:0005524">
    <property type="term" value="F:ATP binding"/>
    <property type="evidence" value="ECO:0007669"/>
    <property type="project" value="UniProtKB-KW"/>
</dbReference>
<keyword evidence="4" id="KW-0418">Kinase</keyword>
<keyword evidence="2 6" id="KW-0808">Transferase</keyword>
<accession>D1AIK9</accession>
<dbReference type="PANTHER" id="PTHR46566">
    <property type="entry name" value="1-PHOSPHOFRUCTOKINASE-RELATED"/>
    <property type="match status" value="1"/>
</dbReference>
<dbReference type="KEGG" id="str:Sterm_1735"/>
<dbReference type="Gene3D" id="3.40.1190.20">
    <property type="match status" value="1"/>
</dbReference>